<accession>A0ABR0QU76</accession>
<name>A0ABR0QU76_GOSAR</name>
<gene>
    <name evidence="2" type="ORF">PVK06_005293</name>
</gene>
<protein>
    <submittedName>
        <fullName evidence="2">Uncharacterized protein</fullName>
    </submittedName>
</protein>
<reference evidence="2 3" key="1">
    <citation type="submission" date="2023-03" db="EMBL/GenBank/DDBJ databases">
        <title>WGS of Gossypium arboreum.</title>
        <authorList>
            <person name="Yu D."/>
        </authorList>
    </citation>
    <scope>NUCLEOTIDE SEQUENCE [LARGE SCALE GENOMIC DNA]</scope>
    <source>
        <tissue evidence="2">Leaf</tissue>
    </source>
</reference>
<feature type="compositionally biased region" description="Low complexity" evidence="1">
    <location>
        <begin position="125"/>
        <end position="139"/>
    </location>
</feature>
<dbReference type="EMBL" id="JARKNE010000002">
    <property type="protein sequence ID" value="KAK5842877.1"/>
    <property type="molecule type" value="Genomic_DNA"/>
</dbReference>
<organism evidence="2 3">
    <name type="scientific">Gossypium arboreum</name>
    <name type="common">Tree cotton</name>
    <name type="synonym">Gossypium nanking</name>
    <dbReference type="NCBI Taxonomy" id="29729"/>
    <lineage>
        <taxon>Eukaryota</taxon>
        <taxon>Viridiplantae</taxon>
        <taxon>Streptophyta</taxon>
        <taxon>Embryophyta</taxon>
        <taxon>Tracheophyta</taxon>
        <taxon>Spermatophyta</taxon>
        <taxon>Magnoliopsida</taxon>
        <taxon>eudicotyledons</taxon>
        <taxon>Gunneridae</taxon>
        <taxon>Pentapetalae</taxon>
        <taxon>rosids</taxon>
        <taxon>malvids</taxon>
        <taxon>Malvales</taxon>
        <taxon>Malvaceae</taxon>
        <taxon>Malvoideae</taxon>
        <taxon>Gossypium</taxon>
    </lineage>
</organism>
<dbReference type="Proteomes" id="UP001358586">
    <property type="component" value="Chromosome 2"/>
</dbReference>
<comment type="caution">
    <text evidence="2">The sequence shown here is derived from an EMBL/GenBank/DDBJ whole genome shotgun (WGS) entry which is preliminary data.</text>
</comment>
<feature type="compositionally biased region" description="Basic and acidic residues" evidence="1">
    <location>
        <begin position="149"/>
        <end position="159"/>
    </location>
</feature>
<evidence type="ECO:0000256" key="1">
    <source>
        <dbReference type="SAM" id="MobiDB-lite"/>
    </source>
</evidence>
<evidence type="ECO:0000313" key="2">
    <source>
        <dbReference type="EMBL" id="KAK5842877.1"/>
    </source>
</evidence>
<feature type="region of interest" description="Disordered" evidence="1">
    <location>
        <begin position="123"/>
        <end position="174"/>
    </location>
</feature>
<sequence length="174" mass="18985">MVKLGVGEYIRVPLNAEEDITPNNCGLMRTIFAKIQGTDANRATQQSHATTSSATHTPMTTPLVSRSTIEQQIVHSLKQLKDLALRKSLQKNFTKPMPEFPIFPATLLPFTNVVEAPTQAAAKAPSQPITTTTIQTISQKPEKTASLNAEKEEEREKDNTATTTTTTKGKEPAP</sequence>
<proteinExistence type="predicted"/>
<keyword evidence="3" id="KW-1185">Reference proteome</keyword>
<evidence type="ECO:0000313" key="3">
    <source>
        <dbReference type="Proteomes" id="UP001358586"/>
    </source>
</evidence>